<dbReference type="Proteomes" id="UP000249661">
    <property type="component" value="Unassembled WGS sequence"/>
</dbReference>
<proteinExistence type="predicted"/>
<reference evidence="1" key="1">
    <citation type="submission" date="2018-02" db="EMBL/GenBank/DDBJ databases">
        <title>The genomes of Aspergillus section Nigri reveals drivers in fungal speciation.</title>
        <authorList>
            <consortium name="DOE Joint Genome Institute"/>
            <person name="Vesth T.C."/>
            <person name="Nybo J."/>
            <person name="Theobald S."/>
            <person name="Brandl J."/>
            <person name="Frisvad J.C."/>
            <person name="Nielsen K.F."/>
            <person name="Lyhne E.K."/>
            <person name="Kogle M.E."/>
            <person name="Kuo A."/>
            <person name="Riley R."/>
            <person name="Clum A."/>
            <person name="Nolan M."/>
            <person name="Lipzen A."/>
            <person name="Salamov A."/>
            <person name="Henrissat B."/>
            <person name="Wiebenga A."/>
            <person name="De vries R.P."/>
            <person name="Grigoriev I.V."/>
            <person name="Mortensen U.H."/>
            <person name="Andersen M.R."/>
            <person name="Baker S.E."/>
        </authorList>
    </citation>
    <scope>NUCLEOTIDE SEQUENCE</scope>
    <source>
        <strain evidence="1">CBS 121060</strain>
    </source>
</reference>
<evidence type="ECO:0000313" key="1">
    <source>
        <dbReference type="EMBL" id="RAH73207.1"/>
    </source>
</evidence>
<dbReference type="EMBL" id="KZ824940">
    <property type="protein sequence ID" value="RAH73207.1"/>
    <property type="molecule type" value="Genomic_DNA"/>
</dbReference>
<sequence>MQCTRLGVFFPLLSLISLDCWYTAGCGRCNVGDWASGQSGDENQIRVSQTEFIARK</sequence>
<protein>
    <submittedName>
        <fullName evidence="1">Uncharacterized protein</fullName>
    </submittedName>
</protein>
<gene>
    <name evidence="1" type="ORF">BO66DRAFT_389330</name>
</gene>
<keyword evidence="2" id="KW-1185">Reference proteome</keyword>
<accession>A0ACD1HHR1</accession>
<evidence type="ECO:0000313" key="2">
    <source>
        <dbReference type="Proteomes" id="UP000249661"/>
    </source>
</evidence>
<organism evidence="1 2">
    <name type="scientific">Aspergillus aculeatinus CBS 121060</name>
    <dbReference type="NCBI Taxonomy" id="1448322"/>
    <lineage>
        <taxon>Eukaryota</taxon>
        <taxon>Fungi</taxon>
        <taxon>Dikarya</taxon>
        <taxon>Ascomycota</taxon>
        <taxon>Pezizomycotina</taxon>
        <taxon>Eurotiomycetes</taxon>
        <taxon>Eurotiomycetidae</taxon>
        <taxon>Eurotiales</taxon>
        <taxon>Aspergillaceae</taxon>
        <taxon>Aspergillus</taxon>
        <taxon>Aspergillus subgen. Circumdati</taxon>
    </lineage>
</organism>
<name>A0ACD1HHR1_9EURO</name>